<organism evidence="2 3">
    <name type="scientific">Botryotinia calthae</name>
    <dbReference type="NCBI Taxonomy" id="38488"/>
    <lineage>
        <taxon>Eukaryota</taxon>
        <taxon>Fungi</taxon>
        <taxon>Dikarya</taxon>
        <taxon>Ascomycota</taxon>
        <taxon>Pezizomycotina</taxon>
        <taxon>Leotiomycetes</taxon>
        <taxon>Helotiales</taxon>
        <taxon>Sclerotiniaceae</taxon>
        <taxon>Botryotinia</taxon>
    </lineage>
</organism>
<evidence type="ECO:0000313" key="2">
    <source>
        <dbReference type="EMBL" id="TEY45868.1"/>
    </source>
</evidence>
<feature type="compositionally biased region" description="Gly residues" evidence="1">
    <location>
        <begin position="29"/>
        <end position="42"/>
    </location>
</feature>
<dbReference type="AlphaFoldDB" id="A0A4Y8CU82"/>
<sequence>MAKGCFPCRSGTSSPQDNTASNVNAASGTGTGNEGIETGGSEAGRTDTQAFEMANTKDQNSLSPASKTPPKFHRGDKVMWRGPNASLLPCMVYSEGKPTKEVTADSSSITPVFYMYEVKILGWDKMRNIREGQMELATADDMGPYPPSPQPQSSVP</sequence>
<keyword evidence="3" id="KW-1185">Reference proteome</keyword>
<feature type="compositionally biased region" description="Polar residues" evidence="1">
    <location>
        <begin position="10"/>
        <end position="27"/>
    </location>
</feature>
<name>A0A4Y8CU82_9HELO</name>
<evidence type="ECO:0000313" key="3">
    <source>
        <dbReference type="Proteomes" id="UP000297299"/>
    </source>
</evidence>
<feature type="region of interest" description="Disordered" evidence="1">
    <location>
        <begin position="1"/>
        <end position="79"/>
    </location>
</feature>
<dbReference type="EMBL" id="PHWZ01000325">
    <property type="protein sequence ID" value="TEY45868.1"/>
    <property type="molecule type" value="Genomic_DNA"/>
</dbReference>
<feature type="region of interest" description="Disordered" evidence="1">
    <location>
        <begin position="134"/>
        <end position="156"/>
    </location>
</feature>
<gene>
    <name evidence="2" type="ORF">BOTCAL_0326g00130</name>
</gene>
<dbReference type="Proteomes" id="UP000297299">
    <property type="component" value="Unassembled WGS sequence"/>
</dbReference>
<accession>A0A4Y8CU82</accession>
<reference evidence="2 3" key="1">
    <citation type="submission" date="2017-11" db="EMBL/GenBank/DDBJ databases">
        <title>Comparative genomics of Botrytis spp.</title>
        <authorList>
            <person name="Valero-Jimenez C.A."/>
            <person name="Tapia P."/>
            <person name="Veloso J."/>
            <person name="Silva-Moreno E."/>
            <person name="Staats M."/>
            <person name="Valdes J.H."/>
            <person name="Van Kan J.A.L."/>
        </authorList>
    </citation>
    <scope>NUCLEOTIDE SEQUENCE [LARGE SCALE GENOMIC DNA]</scope>
    <source>
        <strain evidence="2 3">MUCL2830</strain>
    </source>
</reference>
<feature type="compositionally biased region" description="Polar residues" evidence="1">
    <location>
        <begin position="56"/>
        <end position="66"/>
    </location>
</feature>
<proteinExistence type="predicted"/>
<comment type="caution">
    <text evidence="2">The sequence shown here is derived from an EMBL/GenBank/DDBJ whole genome shotgun (WGS) entry which is preliminary data.</text>
</comment>
<protein>
    <submittedName>
        <fullName evidence="2">Uncharacterized protein</fullName>
    </submittedName>
</protein>
<evidence type="ECO:0000256" key="1">
    <source>
        <dbReference type="SAM" id="MobiDB-lite"/>
    </source>
</evidence>